<proteinExistence type="predicted"/>
<evidence type="ECO:0000313" key="2">
    <source>
        <dbReference type="Proteomes" id="UP000663868"/>
    </source>
</evidence>
<dbReference type="Proteomes" id="UP000663868">
    <property type="component" value="Unassembled WGS sequence"/>
</dbReference>
<dbReference type="AlphaFoldDB" id="A0A820RQZ0"/>
<comment type="caution">
    <text evidence="1">The sequence shown here is derived from an EMBL/GenBank/DDBJ whole genome shotgun (WGS) entry which is preliminary data.</text>
</comment>
<name>A0A820RQZ0_9BILA</name>
<sequence>KFFLNCLDNVDSENIDTSFTSNSSTTETGPSVFDPYQVLSNPKTIPPRILSKCKQILLNKSIIFTRTCWNRHFGGNSSLCYSAIQLLMAAGLLSEGNFAANGIKGYVSWMKTLPNDTKDSTITLNFQQNKLNIFGIT</sequence>
<organism evidence="1 2">
    <name type="scientific">Adineta steineri</name>
    <dbReference type="NCBI Taxonomy" id="433720"/>
    <lineage>
        <taxon>Eukaryota</taxon>
        <taxon>Metazoa</taxon>
        <taxon>Spiralia</taxon>
        <taxon>Gnathifera</taxon>
        <taxon>Rotifera</taxon>
        <taxon>Eurotatoria</taxon>
        <taxon>Bdelloidea</taxon>
        <taxon>Adinetida</taxon>
        <taxon>Adinetidae</taxon>
        <taxon>Adineta</taxon>
    </lineage>
</organism>
<gene>
    <name evidence="1" type="ORF">KXQ929_LOCUS53453</name>
</gene>
<reference evidence="1" key="1">
    <citation type="submission" date="2021-02" db="EMBL/GenBank/DDBJ databases">
        <authorList>
            <person name="Nowell W R."/>
        </authorList>
    </citation>
    <scope>NUCLEOTIDE SEQUENCE</scope>
</reference>
<evidence type="ECO:0000313" key="1">
    <source>
        <dbReference type="EMBL" id="CAF4442112.1"/>
    </source>
</evidence>
<accession>A0A820RQZ0</accession>
<protein>
    <submittedName>
        <fullName evidence="1">Uncharacterized protein</fullName>
    </submittedName>
</protein>
<feature type="non-terminal residue" evidence="1">
    <location>
        <position position="1"/>
    </location>
</feature>
<dbReference type="EMBL" id="CAJOBB010030217">
    <property type="protein sequence ID" value="CAF4442112.1"/>
    <property type="molecule type" value="Genomic_DNA"/>
</dbReference>